<keyword evidence="6" id="KW-0472">Membrane</keyword>
<evidence type="ECO:0000313" key="8">
    <source>
        <dbReference type="EMBL" id="NHO40477.1"/>
    </source>
</evidence>
<dbReference type="InterPro" id="IPR005331">
    <property type="entry name" value="Sulfotransferase"/>
</dbReference>
<dbReference type="Proteomes" id="UP000657200">
    <property type="component" value="Unassembled WGS sequence"/>
</dbReference>
<dbReference type="PANTHER" id="PTHR12137">
    <property type="entry name" value="CARBOHYDRATE SULFOTRANSFERASE"/>
    <property type="match status" value="1"/>
</dbReference>
<keyword evidence="4" id="KW-1133">Transmembrane helix</keyword>
<keyword evidence="9" id="KW-1185">Reference proteome</keyword>
<dbReference type="InterPro" id="IPR027417">
    <property type="entry name" value="P-loop_NTPase"/>
</dbReference>
<evidence type="ECO:0008006" key="10">
    <source>
        <dbReference type="Google" id="ProtNLM"/>
    </source>
</evidence>
<dbReference type="Pfam" id="PF03567">
    <property type="entry name" value="Sulfotransfer_2"/>
    <property type="match status" value="1"/>
</dbReference>
<comment type="subcellular location">
    <subcellularLocation>
        <location evidence="1">Golgi apparatus membrane</location>
        <topology evidence="1">Single-pass type II membrane protein</topology>
    </subcellularLocation>
</comment>
<dbReference type="PANTHER" id="PTHR12137:SF54">
    <property type="entry name" value="CARBOHYDRATE SULFOTRANSFERASE"/>
    <property type="match status" value="1"/>
</dbReference>
<dbReference type="RefSeq" id="WP_059024977.1">
    <property type="nucleotide sequence ID" value="NZ_LN609303.1"/>
</dbReference>
<dbReference type="InterPro" id="IPR018011">
    <property type="entry name" value="Carb_sulfotrans_8-10"/>
</dbReference>
<reference evidence="8 9" key="1">
    <citation type="journal article" date="2020" name="Int. J. Syst. Evol. Microbiol.">
        <title>Novel acetic acid bacteria from cider fermentations: Acetobacter conturbans sp. nov. and Acetobacter fallax sp. nov.</title>
        <authorList>
            <person name="Sombolestani A.S."/>
            <person name="Cleenwerck I."/>
            <person name="Cnockaert M."/>
            <person name="Borremans W."/>
            <person name="Wieme A.D."/>
            <person name="De Vuyst L."/>
            <person name="Vandamme P."/>
        </authorList>
    </citation>
    <scope>NUCLEOTIDE SEQUENCE [LARGE SCALE GENOMIC DNA]</scope>
    <source>
        <strain evidence="8 9">LMG 23848</strain>
    </source>
</reference>
<proteinExistence type="predicted"/>
<evidence type="ECO:0000256" key="2">
    <source>
        <dbReference type="ARBA" id="ARBA00022679"/>
    </source>
</evidence>
<evidence type="ECO:0000256" key="7">
    <source>
        <dbReference type="ARBA" id="ARBA00023180"/>
    </source>
</evidence>
<dbReference type="EMBL" id="WOTE01000013">
    <property type="protein sequence ID" value="NHO40477.1"/>
    <property type="molecule type" value="Genomic_DNA"/>
</dbReference>
<keyword evidence="7" id="KW-0325">Glycoprotein</keyword>
<name>A0ABX0KVU3_9PROT</name>
<protein>
    <recommendedName>
        <fullName evidence="10">Sulfotransferase family protein</fullName>
    </recommendedName>
</protein>
<evidence type="ECO:0000256" key="5">
    <source>
        <dbReference type="ARBA" id="ARBA00023034"/>
    </source>
</evidence>
<sequence length="260" mass="30128">MSNTEHTAPTILSNNYRLPFLQGGFPTYGVMPEVLDQMVHIDASRNILYFEVPKAGCSGIKKYMISMAGGNSEFGTSPQLVHDRRISPLRSPSQYPIDQWFRLMHGEGKRFTFVRNPYARIISAYLDKFFGEEATYHNQLLGFPPDHKMTLKQLLYSLMQIADHHRDIHFMSQDYLTGSGSIKFDLIGQLENFNLYFRLISRKFYFDSTPDMKNLIEFGRHHSTKSSEYILDQEEIDLISCIYANDFKRFGYFLLGPVSN</sequence>
<evidence type="ECO:0000313" key="9">
    <source>
        <dbReference type="Proteomes" id="UP000657200"/>
    </source>
</evidence>
<keyword evidence="2" id="KW-0808">Transferase</keyword>
<keyword evidence="3" id="KW-0812">Transmembrane</keyword>
<gene>
    <name evidence="8" type="ORF">GOB80_12485</name>
</gene>
<accession>A0ABX0KVU3</accession>
<evidence type="ECO:0000256" key="6">
    <source>
        <dbReference type="ARBA" id="ARBA00023136"/>
    </source>
</evidence>
<organism evidence="8 9">
    <name type="scientific">Acetobacter ghanensis</name>
    <dbReference type="NCBI Taxonomy" id="431306"/>
    <lineage>
        <taxon>Bacteria</taxon>
        <taxon>Pseudomonadati</taxon>
        <taxon>Pseudomonadota</taxon>
        <taxon>Alphaproteobacteria</taxon>
        <taxon>Acetobacterales</taxon>
        <taxon>Acetobacteraceae</taxon>
        <taxon>Acetobacter</taxon>
    </lineage>
</organism>
<evidence type="ECO:0000256" key="3">
    <source>
        <dbReference type="ARBA" id="ARBA00022692"/>
    </source>
</evidence>
<dbReference type="Gene3D" id="3.40.50.300">
    <property type="entry name" value="P-loop containing nucleotide triphosphate hydrolases"/>
    <property type="match status" value="1"/>
</dbReference>
<keyword evidence="5" id="KW-0333">Golgi apparatus</keyword>
<evidence type="ECO:0000256" key="1">
    <source>
        <dbReference type="ARBA" id="ARBA00004323"/>
    </source>
</evidence>
<evidence type="ECO:0000256" key="4">
    <source>
        <dbReference type="ARBA" id="ARBA00022989"/>
    </source>
</evidence>
<comment type="caution">
    <text evidence="8">The sequence shown here is derived from an EMBL/GenBank/DDBJ whole genome shotgun (WGS) entry which is preliminary data.</text>
</comment>